<accession>A0ACB8BCU2</accession>
<dbReference type="EMBL" id="MU266466">
    <property type="protein sequence ID" value="KAH7922981.1"/>
    <property type="molecule type" value="Genomic_DNA"/>
</dbReference>
<keyword evidence="1" id="KW-0396">Initiation factor</keyword>
<dbReference type="Proteomes" id="UP000790709">
    <property type="component" value="Unassembled WGS sequence"/>
</dbReference>
<comment type="caution">
    <text evidence="1">The sequence shown here is derived from an EMBL/GenBank/DDBJ whole genome shotgun (WGS) entry which is preliminary data.</text>
</comment>
<keyword evidence="2" id="KW-1185">Reference proteome</keyword>
<protein>
    <submittedName>
        <fullName evidence="1">RNA polymerase I-specific transcription initiation factor RRN3</fullName>
    </submittedName>
</protein>
<gene>
    <name evidence="1" type="ORF">BV22DRAFT_1093660</name>
</gene>
<sequence>MDPHSRRSQFNQRTPKTGPYSPTVRFMEPPPKILLDKFTKSSSSKSPSADASDTSPLFTQRPIATNSRVKQDEQYKKDMFLAFVNKALLEKLDGPSKDFDDLVDQFNPKKTGGTAVPTTQLRLWIIALSHVLSRLERRHSHLVEAIINLPWTTMDTAFVKSYTVFIGMLLSARPEYLSLVLSKIALGLTHQSGLQALNTGGPESSATPLTRRIIYDRLHYLLRHLLSLIPTLPSTLQPLLVRNFPHKRQSQVAQVTYIRNLLRVTEYCSELADRILATIIDRAIQIDVEIQVELEELEEEDAPDHDDVFEFDPFDTVVGQEGDDSDSDGNDSDGNLSDLSSDDGDTEDDSGKPQEQSDTQHIHDMVDKLDAILKLIFDHFNHVHAAVETNLILPLSPSTPRPPTIPSPIDSPRASSPLSEESGRALRAAQFHSLLSIFDRTIIRTFKSRYTQFLIFWYSSLDPEFSDLFQGLLVEKALLGNDVPAVTRTAAASYIASFVSRAQFVDREGARRVTNVLCAFLRTHLDAYDSIMQSAQALPSMAHHSVFYAIAQAVFLIFCFRWRDLQEEEDDAEDLRGRKKWMPELNVVQRAITSSLNPLKVCSSNVVMQFARVAQATDFIYCYSILEANKRSEYNGSNGTGQKVTWGVMGEKINTELHTFFPFDPYKLPRSSSYIQGVYREWASVAIDDEEDEDDDAEREGSVENDDNAIERAQGVVLADTGGLTIPGTTSQGADADANGLGESFGGMSISPAQPRVVVVAVS</sequence>
<evidence type="ECO:0000313" key="2">
    <source>
        <dbReference type="Proteomes" id="UP000790709"/>
    </source>
</evidence>
<name>A0ACB8BCU2_9AGAM</name>
<evidence type="ECO:0000313" key="1">
    <source>
        <dbReference type="EMBL" id="KAH7922981.1"/>
    </source>
</evidence>
<organism evidence="1 2">
    <name type="scientific">Leucogyrophana mollusca</name>
    <dbReference type="NCBI Taxonomy" id="85980"/>
    <lineage>
        <taxon>Eukaryota</taxon>
        <taxon>Fungi</taxon>
        <taxon>Dikarya</taxon>
        <taxon>Basidiomycota</taxon>
        <taxon>Agaricomycotina</taxon>
        <taxon>Agaricomycetes</taxon>
        <taxon>Agaricomycetidae</taxon>
        <taxon>Boletales</taxon>
        <taxon>Boletales incertae sedis</taxon>
        <taxon>Leucogyrophana</taxon>
    </lineage>
</organism>
<proteinExistence type="predicted"/>
<reference evidence="1" key="1">
    <citation type="journal article" date="2021" name="New Phytol.">
        <title>Evolutionary innovations through gain and loss of genes in the ectomycorrhizal Boletales.</title>
        <authorList>
            <person name="Wu G."/>
            <person name="Miyauchi S."/>
            <person name="Morin E."/>
            <person name="Kuo A."/>
            <person name="Drula E."/>
            <person name="Varga T."/>
            <person name="Kohler A."/>
            <person name="Feng B."/>
            <person name="Cao Y."/>
            <person name="Lipzen A."/>
            <person name="Daum C."/>
            <person name="Hundley H."/>
            <person name="Pangilinan J."/>
            <person name="Johnson J."/>
            <person name="Barry K."/>
            <person name="LaButti K."/>
            <person name="Ng V."/>
            <person name="Ahrendt S."/>
            <person name="Min B."/>
            <person name="Choi I.G."/>
            <person name="Park H."/>
            <person name="Plett J.M."/>
            <person name="Magnuson J."/>
            <person name="Spatafora J.W."/>
            <person name="Nagy L.G."/>
            <person name="Henrissat B."/>
            <person name="Grigoriev I.V."/>
            <person name="Yang Z.L."/>
            <person name="Xu J."/>
            <person name="Martin F.M."/>
        </authorList>
    </citation>
    <scope>NUCLEOTIDE SEQUENCE</scope>
    <source>
        <strain evidence="1">KUC20120723A-06</strain>
    </source>
</reference>
<keyword evidence="1" id="KW-0648">Protein biosynthesis</keyword>